<dbReference type="AlphaFoldDB" id="A0A2J0SNC5"/>
<keyword evidence="2" id="KW-0472">Membrane</keyword>
<comment type="caution">
    <text evidence="3">The sequence shown here is derived from an EMBL/GenBank/DDBJ whole genome shotgun (WGS) entry which is preliminary data.</text>
</comment>
<organism evidence="3 4">
    <name type="scientific">Stenotrophomonas maltophilia</name>
    <name type="common">Pseudomonas maltophilia</name>
    <name type="synonym">Xanthomonas maltophilia</name>
    <dbReference type="NCBI Taxonomy" id="40324"/>
    <lineage>
        <taxon>Bacteria</taxon>
        <taxon>Pseudomonadati</taxon>
        <taxon>Pseudomonadota</taxon>
        <taxon>Gammaproteobacteria</taxon>
        <taxon>Lysobacterales</taxon>
        <taxon>Lysobacteraceae</taxon>
        <taxon>Stenotrophomonas</taxon>
        <taxon>Stenotrophomonas maltophilia group</taxon>
    </lineage>
</organism>
<evidence type="ECO:0000313" key="4">
    <source>
        <dbReference type="Proteomes" id="UP000822271"/>
    </source>
</evidence>
<keyword evidence="2" id="KW-0812">Transmembrane</keyword>
<gene>
    <name evidence="3" type="ORF">D7Y33_05820</name>
</gene>
<evidence type="ECO:0000313" key="3">
    <source>
        <dbReference type="EMBL" id="MBA0310538.1"/>
    </source>
</evidence>
<feature type="transmembrane region" description="Helical" evidence="2">
    <location>
        <begin position="48"/>
        <end position="69"/>
    </location>
</feature>
<feature type="compositionally biased region" description="Basic and acidic residues" evidence="1">
    <location>
        <begin position="233"/>
        <end position="249"/>
    </location>
</feature>
<dbReference type="EMBL" id="RAUE01000010">
    <property type="protein sequence ID" value="MBA0310538.1"/>
    <property type="molecule type" value="Genomic_DNA"/>
</dbReference>
<feature type="transmembrane region" description="Helical" evidence="2">
    <location>
        <begin position="81"/>
        <end position="100"/>
    </location>
</feature>
<evidence type="ECO:0000256" key="2">
    <source>
        <dbReference type="SAM" id="Phobius"/>
    </source>
</evidence>
<dbReference type="OrthoDB" id="6049204at2"/>
<evidence type="ECO:0000256" key="1">
    <source>
        <dbReference type="SAM" id="MobiDB-lite"/>
    </source>
</evidence>
<feature type="region of interest" description="Disordered" evidence="1">
    <location>
        <begin position="224"/>
        <end position="249"/>
    </location>
</feature>
<evidence type="ECO:0008006" key="5">
    <source>
        <dbReference type="Google" id="ProtNLM"/>
    </source>
</evidence>
<dbReference type="RefSeq" id="WP_049429728.1">
    <property type="nucleotide sequence ID" value="NZ_JAXAYV010000004.1"/>
</dbReference>
<name>A0A2J0SNC5_STEMA</name>
<protein>
    <recommendedName>
        <fullName evidence="5">Transmembrane protein</fullName>
    </recommendedName>
</protein>
<keyword evidence="2" id="KW-1133">Transmembrane helix</keyword>
<sequence length="249" mass="26869">MQLLKREAVLLALAPALGMLGVYAYESGRYRFLKVPSMLIDLPINRLLMGGVAIAVLVTLLLMVIGVLLKWMVGRSWFARFLTMFVVFYIFLGLPALLYSTTMQGALSSLIVPVCFALSGVSEPEKKVTANDEDRKVLPWLPDALFLAFGALLTSWLISGFGFWNERMGGGRLCQNGSLVAGAYRDNLILKALPSPGAELDETVTLVPAAGAALRECNPSFIGGRGISAGDPPGDKRLKSAARESQDSE</sequence>
<reference evidence="3" key="2">
    <citation type="journal article" date="2020" name="Front. Microbiol.">
        <title>Genetic Variants of the DSF Quorum Sensing System in Stenotrophomonas maltophilia Influence Virulence and Resistance Phenotypes Among Genotypically Diverse Clinical Isolates.</title>
        <authorList>
            <person name="Yero D."/>
            <person name="Huedo P."/>
            <person name="Conchillo-Sole O."/>
            <person name="Martinez-Servat S."/>
            <person name="Mamat U."/>
            <person name="Coves X."/>
            <person name="Llanas F."/>
            <person name="Roca I."/>
            <person name="Vila J."/>
            <person name="Schaible U.E."/>
            <person name="Daura X."/>
            <person name="Gibert I."/>
        </authorList>
    </citation>
    <scope>NUCLEOTIDE SEQUENCE</scope>
    <source>
        <strain evidence="3">OG156</strain>
    </source>
</reference>
<dbReference type="Proteomes" id="UP000822271">
    <property type="component" value="Unassembled WGS sequence"/>
</dbReference>
<accession>A0A2J0SNC5</accession>
<reference evidence="3" key="1">
    <citation type="submission" date="2018-09" db="EMBL/GenBank/DDBJ databases">
        <authorList>
            <person name="Groschel M."/>
            <person name="Kohl T."/>
            <person name="Conchillo-Sole O."/>
            <person name="Mamat U."/>
            <person name="Yero D."/>
            <person name="Niemann S."/>
            <person name="Daura X."/>
            <person name="Gibert I."/>
        </authorList>
    </citation>
    <scope>NUCLEOTIDE SEQUENCE</scope>
    <source>
        <strain evidence="3">OG156</strain>
    </source>
</reference>
<feature type="transmembrane region" description="Helical" evidence="2">
    <location>
        <begin position="144"/>
        <end position="164"/>
    </location>
</feature>
<proteinExistence type="predicted"/>